<dbReference type="RefSeq" id="WP_377176881.1">
    <property type="nucleotide sequence ID" value="NZ_JBHTMY010000002.1"/>
</dbReference>
<dbReference type="Proteomes" id="UP001597201">
    <property type="component" value="Unassembled WGS sequence"/>
</dbReference>
<feature type="domain" description="Succinylglutamate desuccinylase/Aspartoacylase catalytic" evidence="5">
    <location>
        <begin position="42"/>
        <end position="220"/>
    </location>
</feature>
<evidence type="ECO:0000256" key="1">
    <source>
        <dbReference type="ARBA" id="ARBA00001947"/>
    </source>
</evidence>
<sequence length="315" mass="34760">MKLLGAEIKLGESKIIELELAKLHTRNNLYVPIIVERAKAKGPVLLLIGGIHGDEVNGVAIIRKMIKYGINKPTSGTVICIPVFNIFGYLNQTRQFPDGRDLNRVFPGSPNGSLASQFANQFVKEIGPVVDYVIDFHTGSADRDNVPQVRCVLSEEKSFELAQVFGAPMIVHSNYINKSIREALFKLGKTTLLFEGGKSKNIDPKVVESGVNGVRNVMSFLKMSPDIKPLQKSKVIIKKSHWIRAKHSGMLHLKATNGGFVKKNEVLANITDPFGEFEKRVTATNDGYVICVNTSPIVNRGDALFHLSIEHSIIT</sequence>
<keyword evidence="4" id="KW-0862">Zinc</keyword>
<evidence type="ECO:0000313" key="7">
    <source>
        <dbReference type="Proteomes" id="UP001597201"/>
    </source>
</evidence>
<dbReference type="InterPro" id="IPR053138">
    <property type="entry name" value="N-alpha-Ac-DABA_deacetylase"/>
</dbReference>
<accession>A0ABW3XZF4</accession>
<evidence type="ECO:0000256" key="4">
    <source>
        <dbReference type="ARBA" id="ARBA00022833"/>
    </source>
</evidence>
<dbReference type="InterPro" id="IPR055438">
    <property type="entry name" value="AstE_AspA_cat"/>
</dbReference>
<dbReference type="CDD" id="cd06251">
    <property type="entry name" value="M14_ASTE_ASPA-like"/>
    <property type="match status" value="1"/>
</dbReference>
<proteinExistence type="predicted"/>
<evidence type="ECO:0000256" key="2">
    <source>
        <dbReference type="ARBA" id="ARBA00022723"/>
    </source>
</evidence>
<name>A0ABW3XZF4_9FLAO</name>
<dbReference type="PIRSF" id="PIRSF039012">
    <property type="entry name" value="ASP"/>
    <property type="match status" value="1"/>
</dbReference>
<comment type="caution">
    <text evidence="6">The sequence shown here is derived from an EMBL/GenBank/DDBJ whole genome shotgun (WGS) entry which is preliminary data.</text>
</comment>
<protein>
    <submittedName>
        <fullName evidence="6">Succinylglutamate desuccinylase/aspartoacylase family protein</fullName>
    </submittedName>
</protein>
<keyword evidence="3" id="KW-0378">Hydrolase</keyword>
<dbReference type="InterPro" id="IPR043795">
    <property type="entry name" value="N-alpha-Ac-DABA-like"/>
</dbReference>
<reference evidence="7" key="1">
    <citation type="journal article" date="2019" name="Int. J. Syst. Evol. Microbiol.">
        <title>The Global Catalogue of Microorganisms (GCM) 10K type strain sequencing project: providing services to taxonomists for standard genome sequencing and annotation.</title>
        <authorList>
            <consortium name="The Broad Institute Genomics Platform"/>
            <consortium name="The Broad Institute Genome Sequencing Center for Infectious Disease"/>
            <person name="Wu L."/>
            <person name="Ma J."/>
        </authorList>
    </citation>
    <scope>NUCLEOTIDE SEQUENCE [LARGE SCALE GENOMIC DNA]</scope>
    <source>
        <strain evidence="7">CCUG 61485</strain>
    </source>
</reference>
<evidence type="ECO:0000259" key="5">
    <source>
        <dbReference type="Pfam" id="PF24827"/>
    </source>
</evidence>
<dbReference type="PANTHER" id="PTHR37326">
    <property type="entry name" value="BLL3975 PROTEIN"/>
    <property type="match status" value="1"/>
</dbReference>
<evidence type="ECO:0000313" key="6">
    <source>
        <dbReference type="EMBL" id="MFD1314957.1"/>
    </source>
</evidence>
<dbReference type="SUPFAM" id="SSF53187">
    <property type="entry name" value="Zn-dependent exopeptidases"/>
    <property type="match status" value="1"/>
</dbReference>
<keyword evidence="7" id="KW-1185">Reference proteome</keyword>
<dbReference type="PANTHER" id="PTHR37326:SF2">
    <property type="entry name" value="SUCCINYLGLUTAMATE DESUCCINYLASE_ASPARTOACYLASE FAMILY PROTEIN"/>
    <property type="match status" value="1"/>
</dbReference>
<dbReference type="EMBL" id="JBHTMY010000002">
    <property type="protein sequence ID" value="MFD1314957.1"/>
    <property type="molecule type" value="Genomic_DNA"/>
</dbReference>
<evidence type="ECO:0000256" key="3">
    <source>
        <dbReference type="ARBA" id="ARBA00022801"/>
    </source>
</evidence>
<dbReference type="Pfam" id="PF24827">
    <property type="entry name" value="AstE_AspA_cat"/>
    <property type="match status" value="1"/>
</dbReference>
<gene>
    <name evidence="6" type="ORF">ACFQ39_04970</name>
</gene>
<organism evidence="6 7">
    <name type="scientific">Namhaeicola litoreus</name>
    <dbReference type="NCBI Taxonomy" id="1052145"/>
    <lineage>
        <taxon>Bacteria</taxon>
        <taxon>Pseudomonadati</taxon>
        <taxon>Bacteroidota</taxon>
        <taxon>Flavobacteriia</taxon>
        <taxon>Flavobacteriales</taxon>
        <taxon>Flavobacteriaceae</taxon>
        <taxon>Namhaeicola</taxon>
    </lineage>
</organism>
<comment type="cofactor">
    <cofactor evidence="1">
        <name>Zn(2+)</name>
        <dbReference type="ChEBI" id="CHEBI:29105"/>
    </cofactor>
</comment>
<keyword evidence="2" id="KW-0479">Metal-binding</keyword>
<dbReference type="Gene3D" id="3.40.630.10">
    <property type="entry name" value="Zn peptidases"/>
    <property type="match status" value="1"/>
</dbReference>